<evidence type="ECO:0000313" key="2">
    <source>
        <dbReference type="EMBL" id="MDT0350570.1"/>
    </source>
</evidence>
<evidence type="ECO:0000256" key="1">
    <source>
        <dbReference type="SAM" id="MobiDB-lite"/>
    </source>
</evidence>
<evidence type="ECO:0000313" key="3">
    <source>
        <dbReference type="Proteomes" id="UP001183202"/>
    </source>
</evidence>
<proteinExistence type="predicted"/>
<dbReference type="InterPro" id="IPR011051">
    <property type="entry name" value="RmlC_Cupin_sf"/>
</dbReference>
<accession>A0ABU2N9E8</accession>
<feature type="region of interest" description="Disordered" evidence="1">
    <location>
        <begin position="1"/>
        <end position="34"/>
    </location>
</feature>
<reference evidence="3" key="1">
    <citation type="submission" date="2023-07" db="EMBL/GenBank/DDBJ databases">
        <title>30 novel species of actinomycetes from the DSMZ collection.</title>
        <authorList>
            <person name="Nouioui I."/>
        </authorList>
    </citation>
    <scope>NUCLEOTIDE SEQUENCE [LARGE SCALE GENOMIC DNA]</scope>
    <source>
        <strain evidence="3">DSM 45834</strain>
    </source>
</reference>
<comment type="caution">
    <text evidence="2">The sequence shown here is derived from an EMBL/GenBank/DDBJ whole genome shotgun (WGS) entry which is preliminary data.</text>
</comment>
<dbReference type="RefSeq" id="WP_311556596.1">
    <property type="nucleotide sequence ID" value="NZ_JAVREJ010000008.1"/>
</dbReference>
<protein>
    <recommendedName>
        <fullName evidence="4">Cupin domain-containing protein</fullName>
    </recommendedName>
</protein>
<evidence type="ECO:0008006" key="4">
    <source>
        <dbReference type="Google" id="ProtNLM"/>
    </source>
</evidence>
<dbReference type="SUPFAM" id="SSF51182">
    <property type="entry name" value="RmlC-like cupins"/>
    <property type="match status" value="1"/>
</dbReference>
<gene>
    <name evidence="2" type="ORF">RM445_13645</name>
</gene>
<organism evidence="2 3">
    <name type="scientific">Pseudonocardia charpentierae</name>
    <dbReference type="NCBI Taxonomy" id="3075545"/>
    <lineage>
        <taxon>Bacteria</taxon>
        <taxon>Bacillati</taxon>
        <taxon>Actinomycetota</taxon>
        <taxon>Actinomycetes</taxon>
        <taxon>Pseudonocardiales</taxon>
        <taxon>Pseudonocardiaceae</taxon>
        <taxon>Pseudonocardia</taxon>
    </lineage>
</organism>
<keyword evidence="3" id="KW-1185">Reference proteome</keyword>
<dbReference type="Proteomes" id="UP001183202">
    <property type="component" value="Unassembled WGS sequence"/>
</dbReference>
<name>A0ABU2N9E8_9PSEU</name>
<sequence>MSCDETGPLLPGDGPGFRRRTVVLGPGESRPSGDAEWRDALVVVERGDVELECAAGGRRRFSGGAVLWLAGIDLRVLHNVGDEAVVLLAVSRRRDDDASTLPL</sequence>
<dbReference type="EMBL" id="JAVREJ010000008">
    <property type="protein sequence ID" value="MDT0350570.1"/>
    <property type="molecule type" value="Genomic_DNA"/>
</dbReference>